<dbReference type="PROSITE" id="PS01054">
    <property type="entry name" value="TRANSALDOLASE_1"/>
    <property type="match status" value="1"/>
</dbReference>
<dbReference type="InterPro" id="IPR033919">
    <property type="entry name" value="TSA/FSA_arc/bac"/>
</dbReference>
<dbReference type="Proteomes" id="UP000510886">
    <property type="component" value="Chromosome"/>
</dbReference>
<dbReference type="PROSITE" id="PS00958">
    <property type="entry name" value="TRANSALDOLASE_2"/>
    <property type="match status" value="1"/>
</dbReference>
<dbReference type="RefSeq" id="WP_180848817.1">
    <property type="nucleotide sequence ID" value="NZ_CP047418.1"/>
</dbReference>
<reference evidence="3 4" key="1">
    <citation type="submission" date="2020-01" db="EMBL/GenBank/DDBJ databases">
        <title>Complete and circular genome sequences of six lactobacillus isolates from horses.</title>
        <authorList>
            <person name="Hassan H.M."/>
        </authorList>
    </citation>
    <scope>NUCLEOTIDE SEQUENCE [LARGE SCALE GENOMIC DNA]</scope>
    <source>
        <strain evidence="3 4">1A</strain>
    </source>
</reference>
<dbReference type="SUPFAM" id="SSF51569">
    <property type="entry name" value="Aldolase"/>
    <property type="match status" value="1"/>
</dbReference>
<proteinExistence type="predicted"/>
<dbReference type="GO" id="GO:0005737">
    <property type="term" value="C:cytoplasm"/>
    <property type="evidence" value="ECO:0007669"/>
    <property type="project" value="UniProtKB-SubCell"/>
</dbReference>
<evidence type="ECO:0000313" key="4">
    <source>
        <dbReference type="Proteomes" id="UP000510886"/>
    </source>
</evidence>
<dbReference type="AlphaFoldDB" id="A0A7H9EMX3"/>
<protein>
    <submittedName>
        <fullName evidence="3">Fructose-6-phosphate aldolase</fullName>
    </submittedName>
</protein>
<organism evidence="3 4">
    <name type="scientific">Ligilactobacillus saerimneri</name>
    <dbReference type="NCBI Taxonomy" id="228229"/>
    <lineage>
        <taxon>Bacteria</taxon>
        <taxon>Bacillati</taxon>
        <taxon>Bacillota</taxon>
        <taxon>Bacilli</taxon>
        <taxon>Lactobacillales</taxon>
        <taxon>Lactobacillaceae</taxon>
        <taxon>Ligilactobacillus</taxon>
    </lineage>
</organism>
<dbReference type="EMBL" id="CP047418">
    <property type="protein sequence ID" value="QLL78657.1"/>
    <property type="molecule type" value="Genomic_DNA"/>
</dbReference>
<dbReference type="PANTHER" id="PTHR10683:SF28">
    <property type="entry name" value="TRANSALDOLASE C"/>
    <property type="match status" value="1"/>
</dbReference>
<accession>A0A7H9EMX3</accession>
<dbReference type="GO" id="GO:0016832">
    <property type="term" value="F:aldehyde-lyase activity"/>
    <property type="evidence" value="ECO:0007669"/>
    <property type="project" value="InterPro"/>
</dbReference>
<dbReference type="Pfam" id="PF00923">
    <property type="entry name" value="TAL_FSA"/>
    <property type="match status" value="1"/>
</dbReference>
<evidence type="ECO:0000256" key="2">
    <source>
        <dbReference type="ARBA" id="ARBA00023270"/>
    </source>
</evidence>
<dbReference type="InterPro" id="IPR013785">
    <property type="entry name" value="Aldolase_TIM"/>
</dbReference>
<evidence type="ECO:0000256" key="1">
    <source>
        <dbReference type="ARBA" id="ARBA00004496"/>
    </source>
</evidence>
<dbReference type="GO" id="GO:0005975">
    <property type="term" value="P:carbohydrate metabolic process"/>
    <property type="evidence" value="ECO:0007669"/>
    <property type="project" value="InterPro"/>
</dbReference>
<sequence length="231" mass="25284">MELYLDTANIETIKHYVDVIALAGVTSNPTIVKKEGKIDFFNHMKQIKDIIGPQAKLHVQAVGQTREDFIQDAYSILEGIAPDVFVKIPTTEEGLAAIKVLKQEKVNITATAVYTEFQAYLALAAGADYIAPYYNRMRNMNIDAPSFVRNIADQIAREKSNSKILAASFHNVEQVNAALRNGAQAVTMGPDVLASGLEMPAIAPAVTAFQTDWESIYGVGSSITSIKKDYK</sequence>
<gene>
    <name evidence="3" type="ORF">GTO87_08715</name>
</gene>
<comment type="subcellular location">
    <subcellularLocation>
        <location evidence="1">Cytoplasm</location>
    </subcellularLocation>
</comment>
<name>A0A7H9EMX3_9LACO</name>
<dbReference type="PANTHER" id="PTHR10683">
    <property type="entry name" value="TRANSALDOLASE"/>
    <property type="match status" value="1"/>
</dbReference>
<dbReference type="InterPro" id="IPR001585">
    <property type="entry name" value="TAL/FSA"/>
</dbReference>
<dbReference type="KEGG" id="lsw:GTO87_08715"/>
<dbReference type="CDD" id="cd00956">
    <property type="entry name" value="Transaldolase_FSA"/>
    <property type="match status" value="1"/>
</dbReference>
<dbReference type="InterPro" id="IPR018225">
    <property type="entry name" value="Transaldolase_AS"/>
</dbReference>
<dbReference type="Gene3D" id="3.20.20.70">
    <property type="entry name" value="Aldolase class I"/>
    <property type="match status" value="1"/>
</dbReference>
<evidence type="ECO:0000313" key="3">
    <source>
        <dbReference type="EMBL" id="QLL78657.1"/>
    </source>
</evidence>
<keyword evidence="2" id="KW-0704">Schiff base</keyword>
<dbReference type="NCBIfam" id="NF009299">
    <property type="entry name" value="PRK12656.1"/>
    <property type="match status" value="1"/>
</dbReference>